<proteinExistence type="predicted"/>
<evidence type="ECO:0000256" key="3">
    <source>
        <dbReference type="ARBA" id="ARBA00022989"/>
    </source>
</evidence>
<comment type="subcellular location">
    <subcellularLocation>
        <location evidence="1">Membrane</location>
        <topology evidence="1">Multi-pass membrane protein</topology>
    </subcellularLocation>
</comment>
<feature type="transmembrane region" description="Helical" evidence="5">
    <location>
        <begin position="105"/>
        <end position="126"/>
    </location>
</feature>
<dbReference type="PANTHER" id="PTHR36926:SF1">
    <property type="entry name" value="COLICIN V PRODUCTION PROTEIN"/>
    <property type="match status" value="1"/>
</dbReference>
<comment type="caution">
    <text evidence="6">The sequence shown here is derived from an EMBL/GenBank/DDBJ whole genome shotgun (WGS) entry which is preliminary data.</text>
</comment>
<name>A0A423PEC9_9GAMM</name>
<organism evidence="6 7">
    <name type="scientific">Salinisphaera orenii YIM 95161</name>
    <dbReference type="NCBI Taxonomy" id="1051139"/>
    <lineage>
        <taxon>Bacteria</taxon>
        <taxon>Pseudomonadati</taxon>
        <taxon>Pseudomonadota</taxon>
        <taxon>Gammaproteobacteria</taxon>
        <taxon>Salinisphaerales</taxon>
        <taxon>Salinisphaeraceae</taxon>
        <taxon>Salinisphaera</taxon>
    </lineage>
</organism>
<dbReference type="InterPro" id="IPR003825">
    <property type="entry name" value="Colicin-V_CvpA"/>
</dbReference>
<keyword evidence="2 5" id="KW-0812">Transmembrane</keyword>
<evidence type="ECO:0000256" key="5">
    <source>
        <dbReference type="SAM" id="Phobius"/>
    </source>
</evidence>
<accession>A0A423PEC9</accession>
<evidence type="ECO:0000256" key="1">
    <source>
        <dbReference type="ARBA" id="ARBA00004141"/>
    </source>
</evidence>
<gene>
    <name evidence="6" type="ORF">SAHL_16375</name>
</gene>
<evidence type="ECO:0000256" key="2">
    <source>
        <dbReference type="ARBA" id="ARBA00022692"/>
    </source>
</evidence>
<dbReference type="InterPro" id="IPR052719">
    <property type="entry name" value="CvpA-like"/>
</dbReference>
<evidence type="ECO:0000313" key="7">
    <source>
        <dbReference type="Proteomes" id="UP000285123"/>
    </source>
</evidence>
<dbReference type="GO" id="GO:0016020">
    <property type="term" value="C:membrane"/>
    <property type="evidence" value="ECO:0007669"/>
    <property type="project" value="UniProtKB-SubCell"/>
</dbReference>
<dbReference type="GO" id="GO:0009403">
    <property type="term" value="P:toxin biosynthetic process"/>
    <property type="evidence" value="ECO:0007669"/>
    <property type="project" value="InterPro"/>
</dbReference>
<dbReference type="Pfam" id="PF02674">
    <property type="entry name" value="Colicin_V"/>
    <property type="match status" value="1"/>
</dbReference>
<dbReference type="EMBL" id="AYKF01000132">
    <property type="protein sequence ID" value="ROO23934.1"/>
    <property type="molecule type" value="Genomic_DNA"/>
</dbReference>
<evidence type="ECO:0000313" key="6">
    <source>
        <dbReference type="EMBL" id="ROO23934.1"/>
    </source>
</evidence>
<feature type="transmembrane region" description="Helical" evidence="5">
    <location>
        <begin position="7"/>
        <end position="25"/>
    </location>
</feature>
<feature type="transmembrane region" description="Helical" evidence="5">
    <location>
        <begin position="31"/>
        <end position="52"/>
    </location>
</feature>
<keyword evidence="3 5" id="KW-1133">Transmembrane helix</keyword>
<reference evidence="6 7" key="1">
    <citation type="submission" date="2013-10" db="EMBL/GenBank/DDBJ databases">
        <title>Salinisphaera halophila YIM 95161 Genome Sequencing.</title>
        <authorList>
            <person name="Lai Q."/>
            <person name="Li C."/>
            <person name="Shao Z."/>
        </authorList>
    </citation>
    <scope>NUCLEOTIDE SEQUENCE [LARGE SCALE GENOMIC DNA]</scope>
    <source>
        <strain evidence="6 7">YIM 95161</strain>
    </source>
</reference>
<feature type="transmembrane region" description="Helical" evidence="5">
    <location>
        <begin position="64"/>
        <end position="85"/>
    </location>
</feature>
<dbReference type="AlphaFoldDB" id="A0A423PEC9"/>
<protein>
    <submittedName>
        <fullName evidence="6">Colicin V production CvpA</fullName>
    </submittedName>
</protein>
<dbReference type="Proteomes" id="UP000285123">
    <property type="component" value="Unassembled WGS sequence"/>
</dbReference>
<dbReference type="PANTHER" id="PTHR36926">
    <property type="entry name" value="COLICIN V PRODUCTION PROTEIN"/>
    <property type="match status" value="1"/>
</dbReference>
<evidence type="ECO:0000256" key="4">
    <source>
        <dbReference type="ARBA" id="ARBA00023136"/>
    </source>
</evidence>
<sequence>MIWVDVAILAVIALSAIIGFFRGFLREALGLATWILALYLAFTFAEVGARFLQNWISVDSARLAVAFGVVFVAVLVLGAIVNYIIGRLVSETGFAGTDRALGGAFGVLRGVAVLVLLVLLAGVTPVPRDAWWQRSMFIGHLEDGALWARDFLPPDLAGAVTYPDAPPADASAAP</sequence>
<dbReference type="RefSeq" id="WP_123592471.1">
    <property type="nucleotide sequence ID" value="NZ_AYKF01000132.1"/>
</dbReference>
<keyword evidence="4 5" id="KW-0472">Membrane</keyword>
<dbReference type="OrthoDB" id="9810601at2"/>